<accession>A0AAD7J294</accession>
<dbReference type="Gene3D" id="3.80.10.10">
    <property type="entry name" value="Ribonuclease Inhibitor"/>
    <property type="match status" value="1"/>
</dbReference>
<evidence type="ECO:0000313" key="2">
    <source>
        <dbReference type="Proteomes" id="UP001215598"/>
    </source>
</evidence>
<evidence type="ECO:0008006" key="3">
    <source>
        <dbReference type="Google" id="ProtNLM"/>
    </source>
</evidence>
<evidence type="ECO:0000313" key="1">
    <source>
        <dbReference type="EMBL" id="KAJ7755478.1"/>
    </source>
</evidence>
<gene>
    <name evidence="1" type="ORF">B0H16DRAFT_1828743</name>
</gene>
<protein>
    <recommendedName>
        <fullName evidence="3">F-box domain-containing protein</fullName>
    </recommendedName>
</protein>
<reference evidence="1" key="1">
    <citation type="submission" date="2023-03" db="EMBL/GenBank/DDBJ databases">
        <title>Massive genome expansion in bonnet fungi (Mycena s.s.) driven by repeated elements and novel gene families across ecological guilds.</title>
        <authorList>
            <consortium name="Lawrence Berkeley National Laboratory"/>
            <person name="Harder C.B."/>
            <person name="Miyauchi S."/>
            <person name="Viragh M."/>
            <person name="Kuo A."/>
            <person name="Thoen E."/>
            <person name="Andreopoulos B."/>
            <person name="Lu D."/>
            <person name="Skrede I."/>
            <person name="Drula E."/>
            <person name="Henrissat B."/>
            <person name="Morin E."/>
            <person name="Kohler A."/>
            <person name="Barry K."/>
            <person name="LaButti K."/>
            <person name="Morin E."/>
            <person name="Salamov A."/>
            <person name="Lipzen A."/>
            <person name="Mereny Z."/>
            <person name="Hegedus B."/>
            <person name="Baldrian P."/>
            <person name="Stursova M."/>
            <person name="Weitz H."/>
            <person name="Taylor A."/>
            <person name="Grigoriev I.V."/>
            <person name="Nagy L.G."/>
            <person name="Martin F."/>
            <person name="Kauserud H."/>
        </authorList>
    </citation>
    <scope>NUCLEOTIDE SEQUENCE</scope>
    <source>
        <strain evidence="1">CBHHK182m</strain>
    </source>
</reference>
<sequence length="510" mass="56791">MIPSNSGSNLSSSCPQCGFFLSTLPRSPCPEFLHSNHSPPDPVLVEVRREIIVAENGILQIEEQINLLQQVLNGLASRKQELQGFIIDHRRMLSPLRRLPTELLSAIFLECSQTGSGAFSFCNPAVEPPVTRVCRSWRAVILSTPRVWRRIEDVVCDLTTPPAVLATLVLRRLERSTQVPLEIVFKPASKFDEAQRISLINALFSTTYRWQDVSLHLTDFELRHFKIDQSVPQLRRLALVAPHDAHLRCFFRSLPVLEYLSYGPPAKAGPDDLTALPSQLHDFPLRQLNRLSLWNIKYELSDMLDVLQSAVNAVVIIMSNCTLHAPQGPDHTQRILPNLVTLDIHHSHTDLLSHLRTPALQLLSLTGPPSRLSPALVSFITQAQTSLISLKLSHISGYDTALLALLRTLPHLTRLRLLNTRSTVIHTSFIEALILTPAVLPLPLPRLASLELEGRFWCSADTLMTMLRSRCSPAGALRTVRLYGGSELAEARGQSLGDEVEFIVRAGTAS</sequence>
<dbReference type="SUPFAM" id="SSF52047">
    <property type="entry name" value="RNI-like"/>
    <property type="match status" value="1"/>
</dbReference>
<comment type="caution">
    <text evidence="1">The sequence shown here is derived from an EMBL/GenBank/DDBJ whole genome shotgun (WGS) entry which is preliminary data.</text>
</comment>
<dbReference type="EMBL" id="JARKIB010000049">
    <property type="protein sequence ID" value="KAJ7755478.1"/>
    <property type="molecule type" value="Genomic_DNA"/>
</dbReference>
<organism evidence="1 2">
    <name type="scientific">Mycena metata</name>
    <dbReference type="NCBI Taxonomy" id="1033252"/>
    <lineage>
        <taxon>Eukaryota</taxon>
        <taxon>Fungi</taxon>
        <taxon>Dikarya</taxon>
        <taxon>Basidiomycota</taxon>
        <taxon>Agaricomycotina</taxon>
        <taxon>Agaricomycetes</taxon>
        <taxon>Agaricomycetidae</taxon>
        <taxon>Agaricales</taxon>
        <taxon>Marasmiineae</taxon>
        <taxon>Mycenaceae</taxon>
        <taxon>Mycena</taxon>
    </lineage>
</organism>
<dbReference type="InterPro" id="IPR032675">
    <property type="entry name" value="LRR_dom_sf"/>
</dbReference>
<name>A0AAD7J294_9AGAR</name>
<dbReference type="AlphaFoldDB" id="A0AAD7J294"/>
<proteinExistence type="predicted"/>
<keyword evidence="2" id="KW-1185">Reference proteome</keyword>
<dbReference type="Proteomes" id="UP001215598">
    <property type="component" value="Unassembled WGS sequence"/>
</dbReference>